<dbReference type="Gene3D" id="2.10.25.10">
    <property type="entry name" value="Laminin"/>
    <property type="match status" value="2"/>
</dbReference>
<keyword evidence="2" id="KW-0325">Glycoprotein</keyword>
<evidence type="ECO:0000256" key="1">
    <source>
        <dbReference type="ARBA" id="ARBA00023157"/>
    </source>
</evidence>
<dbReference type="InterPro" id="IPR002919">
    <property type="entry name" value="TIL_dom"/>
</dbReference>
<dbReference type="PANTHER" id="PTHR11339:SF244">
    <property type="entry name" value="IGGFC-BINDING PROTEIN"/>
    <property type="match status" value="1"/>
</dbReference>
<dbReference type="Pfam" id="PF01826">
    <property type="entry name" value="TIL"/>
    <property type="match status" value="2"/>
</dbReference>
<reference evidence="4 5" key="1">
    <citation type="submission" date="2014-04" db="EMBL/GenBank/DDBJ databases">
        <title>Genome evolution of avian class.</title>
        <authorList>
            <person name="Zhang G."/>
            <person name="Li C."/>
        </authorList>
    </citation>
    <scope>NUCLEOTIDE SEQUENCE [LARGE SCALE GENOMIC DNA]</scope>
    <source>
        <strain evidence="4">BGI_N327</strain>
    </source>
</reference>
<name>A0A093ISV2_FULGA</name>
<feature type="non-terminal residue" evidence="4">
    <location>
        <position position="1"/>
    </location>
</feature>
<feature type="domain" description="VWFD" evidence="3">
    <location>
        <begin position="278"/>
        <end position="455"/>
    </location>
</feature>
<evidence type="ECO:0000313" key="5">
    <source>
        <dbReference type="Proteomes" id="UP000053806"/>
    </source>
</evidence>
<dbReference type="AlphaFoldDB" id="A0A093ISV2"/>
<proteinExistence type="predicted"/>
<dbReference type="SMART" id="SM00216">
    <property type="entry name" value="VWD"/>
    <property type="match status" value="1"/>
</dbReference>
<dbReference type="SMART" id="SM00832">
    <property type="entry name" value="C8"/>
    <property type="match status" value="2"/>
</dbReference>
<gene>
    <name evidence="4" type="ORF">N327_04037</name>
</gene>
<dbReference type="GO" id="GO:0005615">
    <property type="term" value="C:extracellular space"/>
    <property type="evidence" value="ECO:0007669"/>
    <property type="project" value="TreeGrafter"/>
</dbReference>
<dbReference type="Pfam" id="PF08742">
    <property type="entry name" value="C8"/>
    <property type="match status" value="2"/>
</dbReference>
<evidence type="ECO:0000313" key="4">
    <source>
        <dbReference type="EMBL" id="KFW01849.1"/>
    </source>
</evidence>
<sequence length="606" mass="64999">VEADFGLTVTSDWQNQITVSVPSTYANTLCGLCGNYNGNEDDEMMMKNGQVTSNPDTFGHSWKVADIPGCVEVSKVECPAIAAALQHQKVSKMGCGIIQQADGPFVACHAHVDPVKYFQTCVHDFCLFPDQEGVICLIIARYAAACRDAGVTIGKWRTDDFCSISCPATSHYEICSQGCSQTCSSIYTPVKCSERCKEGCVCNEGFALSGDECVPVSQCGCLHQGFYHKVEETFFPTKQEKCQCQAGGTVVCQNISCPEDSEGKDIDGIFQCPSASLGACVATGDRTYISFDGMAFNVSGTCSYILTETCAGDNVKPFVVKIKKDARQKKKVSGIQALSVEVYGLTLTLTRGKRGAVTVDSISHHLPAILSNGRVQVLQHGMGILLQADFGLVIRYDLLYHVTVTVPQSYQGHLCGLCGNYNGQRNDDFLLPGGQQAPNAVVFGSAWKTPDASCDDDCPKDDCPVCTEKKAAVLQKANYCGILTVPKGPFDSCHNLINPALYFQACLHDLCLAEGDTRVLCQSIQSYATACQDAGVVIEAWRRPSFCPLSCPANSSYSLCANLCANSCAGLVDASKCPKTCLEGCRCDAGYVFDGQGCVPKDKCGC</sequence>
<keyword evidence="5" id="KW-1185">Reference proteome</keyword>
<dbReference type="CDD" id="cd19941">
    <property type="entry name" value="TIL"/>
    <property type="match status" value="2"/>
</dbReference>
<dbReference type="Pfam" id="PF12714">
    <property type="entry name" value="TILa"/>
    <property type="match status" value="1"/>
</dbReference>
<dbReference type="PROSITE" id="PS51233">
    <property type="entry name" value="VWFD"/>
    <property type="match status" value="2"/>
</dbReference>
<dbReference type="EMBL" id="KK593759">
    <property type="protein sequence ID" value="KFW01849.1"/>
    <property type="molecule type" value="Genomic_DNA"/>
</dbReference>
<dbReference type="InterPro" id="IPR001846">
    <property type="entry name" value="VWF_type-D"/>
</dbReference>
<evidence type="ECO:0000259" key="3">
    <source>
        <dbReference type="PROSITE" id="PS51233"/>
    </source>
</evidence>
<feature type="domain" description="VWFD" evidence="3">
    <location>
        <begin position="1"/>
        <end position="71"/>
    </location>
</feature>
<dbReference type="InterPro" id="IPR036084">
    <property type="entry name" value="Ser_inhib-like_sf"/>
</dbReference>
<evidence type="ECO:0000256" key="2">
    <source>
        <dbReference type="ARBA" id="ARBA00023180"/>
    </source>
</evidence>
<dbReference type="SUPFAM" id="SSF57603">
    <property type="entry name" value="FnI-like domain"/>
    <property type="match status" value="1"/>
</dbReference>
<feature type="non-terminal residue" evidence="4">
    <location>
        <position position="606"/>
    </location>
</feature>
<dbReference type="InterPro" id="IPR050780">
    <property type="entry name" value="Mucin_vWF_Thrombospondin_sf"/>
</dbReference>
<dbReference type="GO" id="GO:0031012">
    <property type="term" value="C:extracellular matrix"/>
    <property type="evidence" value="ECO:0007669"/>
    <property type="project" value="TreeGrafter"/>
</dbReference>
<organism evidence="4 5">
    <name type="scientific">Fulmarus glacialis</name>
    <name type="common">Northern fulmar</name>
    <dbReference type="NCBI Taxonomy" id="30455"/>
    <lineage>
        <taxon>Eukaryota</taxon>
        <taxon>Metazoa</taxon>
        <taxon>Chordata</taxon>
        <taxon>Craniata</taxon>
        <taxon>Vertebrata</taxon>
        <taxon>Euteleostomi</taxon>
        <taxon>Archelosauria</taxon>
        <taxon>Archosauria</taxon>
        <taxon>Dinosauria</taxon>
        <taxon>Saurischia</taxon>
        <taxon>Theropoda</taxon>
        <taxon>Coelurosauria</taxon>
        <taxon>Aves</taxon>
        <taxon>Neognathae</taxon>
        <taxon>Neoaves</taxon>
        <taxon>Aequornithes</taxon>
        <taxon>Procellariiformes</taxon>
        <taxon>Procellariidae</taxon>
        <taxon>Fulmarus</taxon>
    </lineage>
</organism>
<dbReference type="Pfam" id="PF00094">
    <property type="entry name" value="VWD"/>
    <property type="match status" value="2"/>
</dbReference>
<dbReference type="PANTHER" id="PTHR11339">
    <property type="entry name" value="EXTRACELLULAR MATRIX GLYCOPROTEIN RELATED"/>
    <property type="match status" value="1"/>
</dbReference>
<dbReference type="InterPro" id="IPR014853">
    <property type="entry name" value="VWF/SSPO/ZAN-like_Cys-rich_dom"/>
</dbReference>
<protein>
    <submittedName>
        <fullName evidence="4">IgGFc-binding protein</fullName>
    </submittedName>
</protein>
<dbReference type="FunFam" id="2.10.25.10:FF:000055">
    <property type="entry name" value="alpha-tectorin isoform X1"/>
    <property type="match status" value="2"/>
</dbReference>
<dbReference type="Proteomes" id="UP000053806">
    <property type="component" value="Unassembled WGS sequence"/>
</dbReference>
<dbReference type="InterPro" id="IPR025615">
    <property type="entry name" value="TILa_dom"/>
</dbReference>
<keyword evidence="1" id="KW-1015">Disulfide bond</keyword>
<accession>A0A093ISV2</accession>
<dbReference type="SUPFAM" id="SSF57567">
    <property type="entry name" value="Serine protease inhibitors"/>
    <property type="match status" value="2"/>
</dbReference>